<name>A0AAD8Y3W7_9STRA</name>
<reference evidence="1" key="1">
    <citation type="submission" date="2023-06" db="EMBL/GenBank/DDBJ databases">
        <title>Survivors Of The Sea: Transcriptome response of Skeletonema marinoi to long-term dormancy.</title>
        <authorList>
            <person name="Pinder M.I.M."/>
            <person name="Kourtchenko O."/>
            <person name="Robertson E.K."/>
            <person name="Larsson T."/>
            <person name="Maumus F."/>
            <person name="Osuna-Cruz C.M."/>
            <person name="Vancaester E."/>
            <person name="Stenow R."/>
            <person name="Vandepoele K."/>
            <person name="Ploug H."/>
            <person name="Bruchert V."/>
            <person name="Godhe A."/>
            <person name="Topel M."/>
        </authorList>
    </citation>
    <scope>NUCLEOTIDE SEQUENCE</scope>
    <source>
        <strain evidence="1">R05AC</strain>
    </source>
</reference>
<dbReference type="EMBL" id="JATAAI010000020">
    <property type="protein sequence ID" value="KAK1738670.1"/>
    <property type="molecule type" value="Genomic_DNA"/>
</dbReference>
<protein>
    <submittedName>
        <fullName evidence="1">Uncharacterized protein</fullName>
    </submittedName>
</protein>
<organism evidence="1 2">
    <name type="scientific">Skeletonema marinoi</name>
    <dbReference type="NCBI Taxonomy" id="267567"/>
    <lineage>
        <taxon>Eukaryota</taxon>
        <taxon>Sar</taxon>
        <taxon>Stramenopiles</taxon>
        <taxon>Ochrophyta</taxon>
        <taxon>Bacillariophyta</taxon>
        <taxon>Coscinodiscophyceae</taxon>
        <taxon>Thalassiosirophycidae</taxon>
        <taxon>Thalassiosirales</taxon>
        <taxon>Skeletonemataceae</taxon>
        <taxon>Skeletonema</taxon>
        <taxon>Skeletonema marinoi-dohrnii complex</taxon>
    </lineage>
</organism>
<evidence type="ECO:0000313" key="2">
    <source>
        <dbReference type="Proteomes" id="UP001224775"/>
    </source>
</evidence>
<sequence>MMYKNAKMRPFIAPLTTTLLYHATTVVDAFSPGSNETPFSLSAYQKARAKQTSNSMDASRFHFQILFVDNTNFHARIAEGMMARIAEYNDALFTLFPYSATIESSDNAPMDSCAPEEALTICDYLGLCSTTCSEDGTSFNLQNDLDQYDLIIAVDDEIQNLILRSLPTTTTEDDGYEHKCRSLSEFLSVNFCGVENSEELTQQMIQDMIEPGMWEKARPYYDAAKALFDSSSSDDDEGRSRGDIFSESKSSDVYNPRMVLTENGAAIPNQSGWPLVEAAMLVACAGITRFCLDTFDAQFDEAFAQLLGTHFYRLDQIISVDDADDQLRLGSLSVTGYFSPKERHARIVRHFEELRSKFETE</sequence>
<evidence type="ECO:0000313" key="1">
    <source>
        <dbReference type="EMBL" id="KAK1738670.1"/>
    </source>
</evidence>
<proteinExistence type="predicted"/>
<dbReference type="AlphaFoldDB" id="A0AAD8Y3W7"/>
<keyword evidence="2" id="KW-1185">Reference proteome</keyword>
<gene>
    <name evidence="1" type="ORF">QTG54_010700</name>
</gene>
<comment type="caution">
    <text evidence="1">The sequence shown here is derived from an EMBL/GenBank/DDBJ whole genome shotgun (WGS) entry which is preliminary data.</text>
</comment>
<accession>A0AAD8Y3W7</accession>
<dbReference type="Proteomes" id="UP001224775">
    <property type="component" value="Unassembled WGS sequence"/>
</dbReference>